<evidence type="ECO:0000313" key="6">
    <source>
        <dbReference type="Proteomes" id="UP000243515"/>
    </source>
</evidence>
<accession>A0A232M5D5</accession>
<dbReference type="InterPro" id="IPR007015">
    <property type="entry name" value="DNA_pol_V/MYBBP1A"/>
</dbReference>
<dbReference type="OrthoDB" id="342531at2759"/>
<organism evidence="5 6">
    <name type="scientific">Elaphomyces granulatus</name>
    <dbReference type="NCBI Taxonomy" id="519963"/>
    <lineage>
        <taxon>Eukaryota</taxon>
        <taxon>Fungi</taxon>
        <taxon>Dikarya</taxon>
        <taxon>Ascomycota</taxon>
        <taxon>Pezizomycotina</taxon>
        <taxon>Eurotiomycetes</taxon>
        <taxon>Eurotiomycetidae</taxon>
        <taxon>Eurotiales</taxon>
        <taxon>Elaphomycetaceae</taxon>
        <taxon>Elaphomyces</taxon>
    </lineage>
</organism>
<evidence type="ECO:0000256" key="4">
    <source>
        <dbReference type="SAM" id="MobiDB-lite"/>
    </source>
</evidence>
<keyword evidence="6" id="KW-1185">Reference proteome</keyword>
<comment type="caution">
    <text evidence="5">The sequence shown here is derived from an EMBL/GenBank/DDBJ whole genome shotgun (WGS) entry which is preliminary data.</text>
</comment>
<dbReference type="GO" id="GO:0006355">
    <property type="term" value="P:regulation of DNA-templated transcription"/>
    <property type="evidence" value="ECO:0007669"/>
    <property type="project" value="InterPro"/>
</dbReference>
<gene>
    <name evidence="5" type="ORF">Egran_00941</name>
</gene>
<reference evidence="5 6" key="1">
    <citation type="journal article" date="2015" name="Environ. Microbiol.">
        <title>Metagenome sequence of Elaphomyces granulatus from sporocarp tissue reveals Ascomycota ectomycorrhizal fingerprints of genome expansion and a Proteobacteria-rich microbiome.</title>
        <authorList>
            <person name="Quandt C.A."/>
            <person name="Kohler A."/>
            <person name="Hesse C.N."/>
            <person name="Sharpton T.J."/>
            <person name="Martin F."/>
            <person name="Spatafora J.W."/>
        </authorList>
    </citation>
    <scope>NUCLEOTIDE SEQUENCE [LARGE SCALE GENOMIC DNA]</scope>
    <source>
        <strain evidence="5 6">OSC145934</strain>
    </source>
</reference>
<dbReference type="PANTHER" id="PTHR13213">
    <property type="entry name" value="MYB-BINDING PROTEIN 1A FAMILY MEMBER"/>
    <property type="match status" value="1"/>
</dbReference>
<evidence type="ECO:0008006" key="7">
    <source>
        <dbReference type="Google" id="ProtNLM"/>
    </source>
</evidence>
<dbReference type="PANTHER" id="PTHR13213:SF2">
    <property type="entry name" value="MYB-BINDING PROTEIN 1A"/>
    <property type="match status" value="1"/>
</dbReference>
<feature type="compositionally biased region" description="Acidic residues" evidence="4">
    <location>
        <begin position="801"/>
        <end position="813"/>
    </location>
</feature>
<dbReference type="SUPFAM" id="SSF48371">
    <property type="entry name" value="ARM repeat"/>
    <property type="match status" value="1"/>
</dbReference>
<comment type="subcellular location">
    <subcellularLocation>
        <location evidence="1">Nucleus</location>
    </subcellularLocation>
</comment>
<comment type="similarity">
    <text evidence="2">Belongs to the MYBBP1A family.</text>
</comment>
<dbReference type="AlphaFoldDB" id="A0A232M5D5"/>
<evidence type="ECO:0000256" key="2">
    <source>
        <dbReference type="ARBA" id="ARBA00006809"/>
    </source>
</evidence>
<name>A0A232M5D5_9EURO</name>
<evidence type="ECO:0000256" key="3">
    <source>
        <dbReference type="ARBA" id="ARBA00023242"/>
    </source>
</evidence>
<protein>
    <recommendedName>
        <fullName evidence="7">DNA polymerase V</fullName>
    </recommendedName>
</protein>
<dbReference type="GO" id="GO:0005730">
    <property type="term" value="C:nucleolus"/>
    <property type="evidence" value="ECO:0007669"/>
    <property type="project" value="InterPro"/>
</dbReference>
<feature type="region of interest" description="Disordered" evidence="4">
    <location>
        <begin position="510"/>
        <end position="533"/>
    </location>
</feature>
<feature type="compositionally biased region" description="Acidic residues" evidence="4">
    <location>
        <begin position="756"/>
        <end position="779"/>
    </location>
</feature>
<dbReference type="InterPro" id="IPR016024">
    <property type="entry name" value="ARM-type_fold"/>
</dbReference>
<sequence length="1037" mass="115895">MSDTIVPKKRPRDPYNVDVKLVEIYEDLANEKDEIRLKAARELVMRFTPDSNPTEDQIEKSLERLFRGLCSGRKAARVGFSIALTEVLSQVFSSPRGISLPGLSISRILDIWKCQSNISGTNSGQEERDRYFGRLFGAEAIIKSSVLFQPGISSEEWSPFLTVIFDLAKEKPWLREECGWILYRCINDLVSSKDTVKFVETTLDHLCSSGLARTPEGVSIWLAARDAFPLAKFPRDIWKHDDPLNFREKSGIAKVMKESFTPEDEAPKEGRKAKLSGVWTSKLHFAWDAILARLYDSQPVKEQPKTKSSRFSRLSFVDFWIEVVDNNLFAAAASEERKHWGFQLFAKILNEAPQEFASFVFTKNLVRCLMNQLANEDRYLHRMATKAAKSIQARVSKEPAFAAAAVTGLMGPTGSINFDQITKTKTIDKIITEANPGALKHIVSLFGYLIAHPGATDSQAAALNRQFLSALLLSIVKCRGAAGSAFEPIMKDILFVLLRFAYFAEQGSKNVKDSSGASHNEGKEKGKHVRAAPKPAVTEGTQQLFRTRINSCLNTLIHNNKDPADLCYSLVRAIRDASTSMEYGKFIIEMGDTVCESVEGAFKSLRKLSRKAREKHNADNGNSSGIQAFRLLYSMTILQVYNGDADAVSMLDELGFCYSKIWSHGNSEKRDISDASDALVEILLSFASKPSQLFRRMSEQVFSVFADRMTSDALQSLISVSPSYAFVPNWYLQSPQFQVLEAKENLAGQQELFEQHEDDEDEEMSDAVEMDEEDDDIEVLDVNKSEVNTSEESGDPGESASSEDSEESIEDEVDDELAAFDAKLAEALGAHRADQDSGTSDGDMNDDEMEALDEQISKVFRARSQVLNKKKDKKDAKENMVNFKNRVLDLLEIYVKKCHSDILALDLLLPLLRLTRSSTVKELSRKASTVLREYAKLCKGSAVPSLDSSDPVWELLRAVHREATLGGPPAHASSCSQASLLLVKILVVHDTQAISQVVDVYAATRKEQLLNKKCHVQPSFFTEWNNWCVTASKQLKR</sequence>
<dbReference type="GO" id="GO:0000182">
    <property type="term" value="F:rDNA binding"/>
    <property type="evidence" value="ECO:0007669"/>
    <property type="project" value="TreeGrafter"/>
</dbReference>
<feature type="region of interest" description="Disordered" evidence="4">
    <location>
        <begin position="756"/>
        <end position="813"/>
    </location>
</feature>
<dbReference type="Proteomes" id="UP000243515">
    <property type="component" value="Unassembled WGS sequence"/>
</dbReference>
<proteinExistence type="inferred from homology"/>
<dbReference type="Pfam" id="PF04931">
    <property type="entry name" value="DNA_pol_phi"/>
    <property type="match status" value="2"/>
</dbReference>
<evidence type="ECO:0000313" key="5">
    <source>
        <dbReference type="EMBL" id="OXV11297.1"/>
    </source>
</evidence>
<dbReference type="EMBL" id="NPHW01002519">
    <property type="protein sequence ID" value="OXV11297.1"/>
    <property type="molecule type" value="Genomic_DNA"/>
</dbReference>
<evidence type="ECO:0000256" key="1">
    <source>
        <dbReference type="ARBA" id="ARBA00004123"/>
    </source>
</evidence>
<keyword evidence="3" id="KW-0539">Nucleus</keyword>